<dbReference type="EMBL" id="MHJM01000031">
    <property type="protein sequence ID" value="OGY67210.1"/>
    <property type="molecule type" value="Genomic_DNA"/>
</dbReference>
<dbReference type="AlphaFoldDB" id="A0A1G1ZTX0"/>
<organism evidence="1 2">
    <name type="scientific">Candidatus Harrisonbacteria bacterium RIFCSPLOWO2_02_FULL_45_10c</name>
    <dbReference type="NCBI Taxonomy" id="1798410"/>
    <lineage>
        <taxon>Bacteria</taxon>
        <taxon>Candidatus Harrisoniibacteriota</taxon>
    </lineage>
</organism>
<evidence type="ECO:0000313" key="2">
    <source>
        <dbReference type="Proteomes" id="UP000176284"/>
    </source>
</evidence>
<comment type="caution">
    <text evidence="1">The sequence shown here is derived from an EMBL/GenBank/DDBJ whole genome shotgun (WGS) entry which is preliminary data.</text>
</comment>
<name>A0A1G1ZTX0_9BACT</name>
<evidence type="ECO:0000313" key="1">
    <source>
        <dbReference type="EMBL" id="OGY67210.1"/>
    </source>
</evidence>
<reference evidence="1 2" key="1">
    <citation type="journal article" date="2016" name="Nat. Commun.">
        <title>Thousands of microbial genomes shed light on interconnected biogeochemical processes in an aquifer system.</title>
        <authorList>
            <person name="Anantharaman K."/>
            <person name="Brown C.T."/>
            <person name="Hug L.A."/>
            <person name="Sharon I."/>
            <person name="Castelle C.J."/>
            <person name="Probst A.J."/>
            <person name="Thomas B.C."/>
            <person name="Singh A."/>
            <person name="Wilkins M.J."/>
            <person name="Karaoz U."/>
            <person name="Brodie E.L."/>
            <person name="Williams K.H."/>
            <person name="Hubbard S.S."/>
            <person name="Banfield J.F."/>
        </authorList>
    </citation>
    <scope>NUCLEOTIDE SEQUENCE [LARGE SCALE GENOMIC DNA]</scope>
</reference>
<gene>
    <name evidence="1" type="ORF">A3H63_00155</name>
</gene>
<proteinExistence type="predicted"/>
<dbReference type="STRING" id="1798410.A3H63_00155"/>
<sequence>MDNFKKAGEHYFETLKKRSKESRIYKPYQSTGLLLAELLEDPSHKSLYMKLAKTYDNSELIQLARTVSDRKNIDNKGAYFMKILKSQD</sequence>
<dbReference type="Proteomes" id="UP000176284">
    <property type="component" value="Unassembled WGS sequence"/>
</dbReference>
<accession>A0A1G1ZTX0</accession>
<protein>
    <submittedName>
        <fullName evidence="1">Uncharacterized protein</fullName>
    </submittedName>
</protein>